<accession>A0A4V2GDH2</accession>
<name>A0A4V2GDH2_9ACTN</name>
<proteinExistence type="predicted"/>
<organism evidence="1 2">
    <name type="scientific">Micromonospora kangleipakensis</name>
    <dbReference type="NCBI Taxonomy" id="1077942"/>
    <lineage>
        <taxon>Bacteria</taxon>
        <taxon>Bacillati</taxon>
        <taxon>Actinomycetota</taxon>
        <taxon>Actinomycetes</taxon>
        <taxon>Micromonosporales</taxon>
        <taxon>Micromonosporaceae</taxon>
        <taxon>Micromonospora</taxon>
    </lineage>
</organism>
<dbReference type="EMBL" id="SHLD01000001">
    <property type="protein sequence ID" value="RZU75916.1"/>
    <property type="molecule type" value="Genomic_DNA"/>
</dbReference>
<gene>
    <name evidence="1" type="ORF">EV384_4491</name>
</gene>
<protein>
    <submittedName>
        <fullName evidence="1">Uncharacterized protein</fullName>
    </submittedName>
</protein>
<dbReference type="AlphaFoldDB" id="A0A4V2GDH2"/>
<keyword evidence="2" id="KW-1185">Reference proteome</keyword>
<evidence type="ECO:0000313" key="1">
    <source>
        <dbReference type="EMBL" id="RZU75916.1"/>
    </source>
</evidence>
<evidence type="ECO:0000313" key="2">
    <source>
        <dbReference type="Proteomes" id="UP000294114"/>
    </source>
</evidence>
<dbReference type="Proteomes" id="UP000294114">
    <property type="component" value="Unassembled WGS sequence"/>
</dbReference>
<reference evidence="1 2" key="1">
    <citation type="submission" date="2019-02" db="EMBL/GenBank/DDBJ databases">
        <title>Sequencing the genomes of 1000 actinobacteria strains.</title>
        <authorList>
            <person name="Klenk H.-P."/>
        </authorList>
    </citation>
    <scope>NUCLEOTIDE SEQUENCE [LARGE SCALE GENOMIC DNA]</scope>
    <source>
        <strain evidence="1 2">DSM 45612</strain>
    </source>
</reference>
<sequence>MTRILIRAGKNPVTVLSHEESAFGPRQDVIGRRQVMSRLRWLRQGHEGDPQRPAYAFEPPFPRGLEERVSQLQKELALKQNFLANCRGRVRRLLRISPSSTGVGR</sequence>
<comment type="caution">
    <text evidence="1">The sequence shown here is derived from an EMBL/GenBank/DDBJ whole genome shotgun (WGS) entry which is preliminary data.</text>
</comment>